<keyword evidence="2 4" id="KW-0863">Zinc-finger</keyword>
<dbReference type="InterPro" id="IPR007527">
    <property type="entry name" value="Znf_SWIM"/>
</dbReference>
<dbReference type="KEGG" id="mcha:111025350"/>
<dbReference type="AlphaFoldDB" id="A0A6J1DYC8"/>
<dbReference type="GO" id="GO:0008270">
    <property type="term" value="F:zinc ion binding"/>
    <property type="evidence" value="ECO:0007669"/>
    <property type="project" value="UniProtKB-KW"/>
</dbReference>
<dbReference type="InterPro" id="IPR006564">
    <property type="entry name" value="Znf_PMZ"/>
</dbReference>
<dbReference type="RefSeq" id="XP_022158892.1">
    <property type="nucleotide sequence ID" value="XM_022303200.1"/>
</dbReference>
<evidence type="ECO:0000256" key="4">
    <source>
        <dbReference type="PROSITE-ProRule" id="PRU00325"/>
    </source>
</evidence>
<dbReference type="PROSITE" id="PS50966">
    <property type="entry name" value="ZF_SWIM"/>
    <property type="match status" value="1"/>
</dbReference>
<evidence type="ECO:0000256" key="3">
    <source>
        <dbReference type="ARBA" id="ARBA00022833"/>
    </source>
</evidence>
<dbReference type="OrthoDB" id="1303502at2759"/>
<proteinExistence type="predicted"/>
<evidence type="ECO:0000256" key="1">
    <source>
        <dbReference type="ARBA" id="ARBA00022723"/>
    </source>
</evidence>
<dbReference type="Pfam" id="PF04434">
    <property type="entry name" value="SWIM"/>
    <property type="match status" value="1"/>
</dbReference>
<keyword evidence="6" id="KW-1185">Reference proteome</keyword>
<dbReference type="GeneID" id="111025350"/>
<name>A0A6J1DYC8_MOMCH</name>
<dbReference type="PANTHER" id="PTHR31973">
    <property type="entry name" value="POLYPROTEIN, PUTATIVE-RELATED"/>
    <property type="match status" value="1"/>
</dbReference>
<reference evidence="7" key="1">
    <citation type="submission" date="2025-08" db="UniProtKB">
        <authorList>
            <consortium name="RefSeq"/>
        </authorList>
    </citation>
    <scope>IDENTIFICATION</scope>
    <source>
        <strain evidence="7">OHB3-1</strain>
    </source>
</reference>
<keyword evidence="3" id="KW-0862">Zinc</keyword>
<evidence type="ECO:0000259" key="5">
    <source>
        <dbReference type="PROSITE" id="PS50966"/>
    </source>
</evidence>
<evidence type="ECO:0000313" key="7">
    <source>
        <dbReference type="RefSeq" id="XP_022158892.1"/>
    </source>
</evidence>
<keyword evidence="1" id="KW-0479">Metal-binding</keyword>
<dbReference type="PANTHER" id="PTHR31973:SF195">
    <property type="entry name" value="MUDR FAMILY TRANSPOSASE"/>
    <property type="match status" value="1"/>
</dbReference>
<protein>
    <submittedName>
        <fullName evidence="7">Uncharacterized protein LOC111025350</fullName>
    </submittedName>
</protein>
<gene>
    <name evidence="7" type="primary">LOC111025350</name>
</gene>
<organism evidence="6 7">
    <name type="scientific">Momordica charantia</name>
    <name type="common">Bitter gourd</name>
    <name type="synonym">Balsam pear</name>
    <dbReference type="NCBI Taxonomy" id="3673"/>
    <lineage>
        <taxon>Eukaryota</taxon>
        <taxon>Viridiplantae</taxon>
        <taxon>Streptophyta</taxon>
        <taxon>Embryophyta</taxon>
        <taxon>Tracheophyta</taxon>
        <taxon>Spermatophyta</taxon>
        <taxon>Magnoliopsida</taxon>
        <taxon>eudicotyledons</taxon>
        <taxon>Gunneridae</taxon>
        <taxon>Pentapetalae</taxon>
        <taxon>rosids</taxon>
        <taxon>fabids</taxon>
        <taxon>Cucurbitales</taxon>
        <taxon>Cucurbitaceae</taxon>
        <taxon>Momordiceae</taxon>
        <taxon>Momordica</taxon>
    </lineage>
</organism>
<dbReference type="Proteomes" id="UP000504603">
    <property type="component" value="Unplaced"/>
</dbReference>
<sequence length="318" mass="36653">MVGQLVKSNLKDVSRQYRPKDIINNIQKNYKVNVRYKQAWPAKDVALNLLIGSLKESYTLLRKYGRALKAVNVDTVFEMELEEDKYFKYAFMALGCCIIRFSSCIRLVLVIDGAHLKGKYKDVILIASSVDEVDGLLFVSNRPVSITKSVREVFPQVAHRICMQHLSTNLKNKFKNDVIQEMFILAAKTFRKSEFRYYFSQFAGFPEVQSIALLEHARVLLQCWFYEMRTYASSRKTILTNHGETKMRSAKNLFHTHSITPIDHHELEVCDGLKMVRVNLNARTCGCKEFDYFQLPCSHAIAAATHRNVNRYTLCSPA</sequence>
<feature type="domain" description="SWIM-type" evidence="5">
    <location>
        <begin position="276"/>
        <end position="308"/>
    </location>
</feature>
<evidence type="ECO:0000313" key="6">
    <source>
        <dbReference type="Proteomes" id="UP000504603"/>
    </source>
</evidence>
<dbReference type="SMART" id="SM00575">
    <property type="entry name" value="ZnF_PMZ"/>
    <property type="match status" value="1"/>
</dbReference>
<evidence type="ECO:0000256" key="2">
    <source>
        <dbReference type="ARBA" id="ARBA00022771"/>
    </source>
</evidence>
<accession>A0A6J1DYC8</accession>